<comment type="caution">
    <text evidence="1">The sequence shown here is derived from an EMBL/GenBank/DDBJ whole genome shotgun (WGS) entry which is preliminary data.</text>
</comment>
<protein>
    <submittedName>
        <fullName evidence="1">Prepilin peptidase</fullName>
    </submittedName>
</protein>
<name>A0A4Y3HTY1_9VIBR</name>
<dbReference type="OrthoDB" id="6402824at2"/>
<dbReference type="Pfam" id="PF07445">
    <property type="entry name" value="PriC"/>
    <property type="match status" value="1"/>
</dbReference>
<keyword evidence="2" id="KW-1185">Reference proteome</keyword>
<sequence>MSQFSQIKEKLTQMAYSAEQLDKQRGEHHLPLFDSSLFNCRAKILLPCVKEATNTYEAINREKQHGLLTAERAEYLTERLLAQISAITRELSTAYFRKNEPKHKSYYRKPINAIYQDLAKHKEWERQLMEMVMDKQRALDTAVGFNQSHAQKALITAEQRLQRCKDAIIKIEKQITFREQHQ</sequence>
<evidence type="ECO:0000313" key="2">
    <source>
        <dbReference type="Proteomes" id="UP000318717"/>
    </source>
</evidence>
<organism evidence="1 2">
    <name type="scientific">Vibrio inusitatus NBRC 102082</name>
    <dbReference type="NCBI Taxonomy" id="1219070"/>
    <lineage>
        <taxon>Bacteria</taxon>
        <taxon>Pseudomonadati</taxon>
        <taxon>Pseudomonadota</taxon>
        <taxon>Gammaproteobacteria</taxon>
        <taxon>Vibrionales</taxon>
        <taxon>Vibrionaceae</taxon>
        <taxon>Vibrio</taxon>
    </lineage>
</organism>
<dbReference type="Proteomes" id="UP000318717">
    <property type="component" value="Unassembled WGS sequence"/>
</dbReference>
<reference evidence="1 2" key="1">
    <citation type="submission" date="2019-06" db="EMBL/GenBank/DDBJ databases">
        <title>Whole genome shotgun sequence of Vibrio inusitatus NBRC 102082.</title>
        <authorList>
            <person name="Hosoyama A."/>
            <person name="Uohara A."/>
            <person name="Ohji S."/>
            <person name="Ichikawa N."/>
        </authorList>
    </citation>
    <scope>NUCLEOTIDE SEQUENCE [LARGE SCALE GENOMIC DNA]</scope>
    <source>
        <strain evidence="1 2">NBRC 102082</strain>
    </source>
</reference>
<dbReference type="Gene3D" id="1.20.1270.340">
    <property type="match status" value="1"/>
</dbReference>
<dbReference type="RefSeq" id="WP_141344099.1">
    <property type="nucleotide sequence ID" value="NZ_BJLF01000002.1"/>
</dbReference>
<evidence type="ECO:0000313" key="1">
    <source>
        <dbReference type="EMBL" id="GEA49754.1"/>
    </source>
</evidence>
<dbReference type="InterPro" id="IPR010890">
    <property type="entry name" value="PriC"/>
</dbReference>
<dbReference type="InterPro" id="IPR038338">
    <property type="entry name" value="PriC_sf"/>
</dbReference>
<proteinExistence type="predicted"/>
<dbReference type="AlphaFoldDB" id="A0A4Y3HTY1"/>
<accession>A0A4Y3HTY1</accession>
<dbReference type="EMBL" id="BJLF01000002">
    <property type="protein sequence ID" value="GEA49754.1"/>
    <property type="molecule type" value="Genomic_DNA"/>
</dbReference>
<gene>
    <name evidence="1" type="ORF">VIN01S_05580</name>
</gene>